<proteinExistence type="predicted"/>
<name>A0A810PZ48_9FIRM</name>
<feature type="transmembrane region" description="Helical" evidence="2">
    <location>
        <begin position="168"/>
        <end position="186"/>
    </location>
</feature>
<keyword evidence="5" id="KW-1185">Reference proteome</keyword>
<dbReference type="GO" id="GO:0003677">
    <property type="term" value="F:DNA binding"/>
    <property type="evidence" value="ECO:0007669"/>
    <property type="project" value="UniProtKB-KW"/>
</dbReference>
<keyword evidence="2" id="KW-0812">Transmembrane</keyword>
<evidence type="ECO:0000313" key="4">
    <source>
        <dbReference type="EMBL" id="BCK79322.1"/>
    </source>
</evidence>
<dbReference type="InterPro" id="IPR001387">
    <property type="entry name" value="Cro/C1-type_HTH"/>
</dbReference>
<dbReference type="EMBL" id="AP023416">
    <property type="protein sequence ID" value="BCK79322.1"/>
    <property type="molecule type" value="Genomic_DNA"/>
</dbReference>
<dbReference type="AlphaFoldDB" id="A0A810PZ48"/>
<dbReference type="InterPro" id="IPR010982">
    <property type="entry name" value="Lambda_DNA-bd_dom_sf"/>
</dbReference>
<dbReference type="RefSeq" id="WP_212820804.1">
    <property type="nucleotide sequence ID" value="NZ_AP023416.1"/>
</dbReference>
<keyword evidence="2" id="KW-1133">Transmembrane helix</keyword>
<feature type="transmembrane region" description="Helical" evidence="2">
    <location>
        <begin position="129"/>
        <end position="162"/>
    </location>
</feature>
<feature type="transmembrane region" description="Helical" evidence="2">
    <location>
        <begin position="97"/>
        <end position="117"/>
    </location>
</feature>
<geneLocation type="plasmid" evidence="4 5">
    <name>pMM35_01</name>
</geneLocation>
<dbReference type="PROSITE" id="PS50943">
    <property type="entry name" value="HTH_CROC1"/>
    <property type="match status" value="1"/>
</dbReference>
<dbReference type="Pfam" id="PF13560">
    <property type="entry name" value="HTH_31"/>
    <property type="match status" value="1"/>
</dbReference>
<dbReference type="SUPFAM" id="SSF47413">
    <property type="entry name" value="lambda repressor-like DNA-binding domains"/>
    <property type="match status" value="1"/>
</dbReference>
<dbReference type="Gene3D" id="2.40.50.140">
    <property type="entry name" value="Nucleic acid-binding proteins"/>
    <property type="match status" value="1"/>
</dbReference>
<keyword evidence="2" id="KW-0472">Membrane</keyword>
<evidence type="ECO:0000313" key="5">
    <source>
        <dbReference type="Proteomes" id="UP000681343"/>
    </source>
</evidence>
<dbReference type="KEGG" id="vfa:MM35RIKEN_15140"/>
<dbReference type="CDD" id="cd00093">
    <property type="entry name" value="HTH_XRE"/>
    <property type="match status" value="1"/>
</dbReference>
<evidence type="ECO:0000256" key="1">
    <source>
        <dbReference type="ARBA" id="ARBA00023125"/>
    </source>
</evidence>
<protein>
    <recommendedName>
        <fullName evidence="3">HTH cro/C1-type domain-containing protein</fullName>
    </recommendedName>
</protein>
<dbReference type="Pfam" id="PF01957">
    <property type="entry name" value="NfeD"/>
    <property type="match status" value="1"/>
</dbReference>
<dbReference type="SUPFAM" id="SSF141322">
    <property type="entry name" value="NfeD domain-like"/>
    <property type="match status" value="1"/>
</dbReference>
<keyword evidence="1" id="KW-0238">DNA-binding</keyword>
<keyword evidence="4" id="KW-0614">Plasmid</keyword>
<feature type="domain" description="HTH cro/C1-type" evidence="3">
    <location>
        <begin position="7"/>
        <end position="61"/>
    </location>
</feature>
<dbReference type="Proteomes" id="UP000681343">
    <property type="component" value="Plasmid pMM35_01"/>
</dbReference>
<dbReference type="SMART" id="SM00530">
    <property type="entry name" value="HTH_XRE"/>
    <property type="match status" value="1"/>
</dbReference>
<dbReference type="Gene3D" id="1.10.260.40">
    <property type="entry name" value="lambda repressor-like DNA-binding domains"/>
    <property type="match status" value="1"/>
</dbReference>
<evidence type="ECO:0000259" key="3">
    <source>
        <dbReference type="PROSITE" id="PS50943"/>
    </source>
</evidence>
<evidence type="ECO:0000256" key="2">
    <source>
        <dbReference type="SAM" id="Phobius"/>
    </source>
</evidence>
<gene>
    <name evidence="4" type="ORF">MM35RIKEN_15140</name>
</gene>
<sequence length="264" mass="28772">MAFGEQLQLLRRRSGLTQEQFAEELRVSRQAVSKWESGKGYPEVEKLLYICQRYDVTLNDLFEQGDNEPISREISPAVPLKASVAAFVSNLSPRNKWLSAGILLGVALLAGFMGLCLKGGKAEMEMIVWIAAMVVFGVVEAVTVGLVSIWFVLGSAAGLIAAICEAPIWLQVLLFFIVSIAALIATRPLVRKMMDKNIVPTNADAVLGKEARVTEAIDNTVPSGAVYVDGKTWSARSESGETLPEGTLVRTVRMEGVKLFVERL</sequence>
<dbReference type="PANTHER" id="PTHR46558">
    <property type="entry name" value="TRACRIPTIONAL REGULATORY PROTEIN-RELATED-RELATED"/>
    <property type="match status" value="1"/>
</dbReference>
<dbReference type="InterPro" id="IPR002810">
    <property type="entry name" value="NfeD-like_C"/>
</dbReference>
<accession>A0A810PZ48</accession>
<dbReference type="InterPro" id="IPR012340">
    <property type="entry name" value="NA-bd_OB-fold"/>
</dbReference>
<dbReference type="PANTHER" id="PTHR46558:SF4">
    <property type="entry name" value="DNA-BIDING PHAGE PROTEIN"/>
    <property type="match status" value="1"/>
</dbReference>
<reference evidence="4" key="1">
    <citation type="submission" date="2020-09" db="EMBL/GenBank/DDBJ databases">
        <title>New species isolated from human feces.</title>
        <authorList>
            <person name="Kitahara M."/>
            <person name="Shigeno Y."/>
            <person name="Shime M."/>
            <person name="Matsumoto Y."/>
            <person name="Nakamura S."/>
            <person name="Motooka D."/>
            <person name="Fukuoka S."/>
            <person name="Nishikawa H."/>
            <person name="Benno Y."/>
        </authorList>
    </citation>
    <scope>NUCLEOTIDE SEQUENCE</scope>
    <source>
        <strain evidence="4">MM35</strain>
        <plasmid evidence="4">pMM35_01</plasmid>
    </source>
</reference>
<organism evidence="4 5">
    <name type="scientific">Vescimonas fastidiosa</name>
    <dbReference type="NCBI Taxonomy" id="2714353"/>
    <lineage>
        <taxon>Bacteria</taxon>
        <taxon>Bacillati</taxon>
        <taxon>Bacillota</taxon>
        <taxon>Clostridia</taxon>
        <taxon>Eubacteriales</taxon>
        <taxon>Oscillospiraceae</taxon>
        <taxon>Vescimonas</taxon>
    </lineage>
</organism>